<keyword evidence="9" id="KW-1185">Reference proteome</keyword>
<reference evidence="8 9" key="1">
    <citation type="submission" date="2019-02" db="EMBL/GenBank/DDBJ databases">
        <title>Paenibacillus sp. nov., isolated from surface-sterilized tissue of Thalictrum simplex L.</title>
        <authorList>
            <person name="Tuo L."/>
        </authorList>
    </citation>
    <scope>NUCLEOTIDE SEQUENCE [LARGE SCALE GENOMIC DNA]</scope>
    <source>
        <strain evidence="8 9">N2SHLJ1</strain>
    </source>
</reference>
<dbReference type="Pfam" id="PF00877">
    <property type="entry name" value="NLPC_P60"/>
    <property type="match status" value="1"/>
</dbReference>
<dbReference type="EMBL" id="SIRE01000030">
    <property type="protein sequence ID" value="TBL70746.1"/>
    <property type="molecule type" value="Genomic_DNA"/>
</dbReference>
<keyword evidence="3" id="KW-0378">Hydrolase</keyword>
<dbReference type="SUPFAM" id="SSF54001">
    <property type="entry name" value="Cysteine proteinases"/>
    <property type="match status" value="1"/>
</dbReference>
<dbReference type="InterPro" id="IPR038765">
    <property type="entry name" value="Papain-like_cys_pep_sf"/>
</dbReference>
<dbReference type="InterPro" id="IPR000064">
    <property type="entry name" value="NLP_P60_dom"/>
</dbReference>
<dbReference type="InterPro" id="IPR051202">
    <property type="entry name" value="Peptidase_C40"/>
</dbReference>
<dbReference type="PANTHER" id="PTHR47053:SF1">
    <property type="entry name" value="MUREIN DD-ENDOPEPTIDASE MEPH-RELATED"/>
    <property type="match status" value="1"/>
</dbReference>
<keyword evidence="4" id="KW-0788">Thiol protease</keyword>
<evidence type="ECO:0000256" key="3">
    <source>
        <dbReference type="ARBA" id="ARBA00022801"/>
    </source>
</evidence>
<feature type="chain" id="PRO_5020606298" evidence="6">
    <location>
        <begin position="38"/>
        <end position="255"/>
    </location>
</feature>
<accession>A0A4Q9DI40</accession>
<keyword evidence="2" id="KW-0645">Protease</keyword>
<name>A0A4Q9DI40_9BACL</name>
<dbReference type="Proteomes" id="UP000293142">
    <property type="component" value="Unassembled WGS sequence"/>
</dbReference>
<feature type="signal peptide" evidence="6">
    <location>
        <begin position="1"/>
        <end position="37"/>
    </location>
</feature>
<organism evidence="8 9">
    <name type="scientific">Paenibacillus thalictri</name>
    <dbReference type="NCBI Taxonomy" id="2527873"/>
    <lineage>
        <taxon>Bacteria</taxon>
        <taxon>Bacillati</taxon>
        <taxon>Bacillota</taxon>
        <taxon>Bacilli</taxon>
        <taxon>Bacillales</taxon>
        <taxon>Paenibacillaceae</taxon>
        <taxon>Paenibacillus</taxon>
    </lineage>
</organism>
<dbReference type="PANTHER" id="PTHR47053">
    <property type="entry name" value="MUREIN DD-ENDOPEPTIDASE MEPH-RELATED"/>
    <property type="match status" value="1"/>
</dbReference>
<evidence type="ECO:0000256" key="6">
    <source>
        <dbReference type="SAM" id="SignalP"/>
    </source>
</evidence>
<sequence length="255" mass="26699">MNSVKRNRIGKTIVGVTLSLSIAFSGSMLVAPGSVHAAAAVSDSSTSSTASKIIAKGKQYLGVRYEFGAESGQTRSFDCSSFTQYIYGKFGIDLPRSSREQAKVGTKVSKSQLKPGDLIFTDTDRDGKINHVSIYMGNDKLLHTYKVGVGVTISNFKGSTWDDTFVTARRVIPSNGQADNGSSNNGSGSGQSGNDNGSSGNGNGNGNSNDSGNGNNGGNGFGWGDSTWGQGDDNGNQAGSGNDYDWFGNLFRGFY</sequence>
<evidence type="ECO:0000256" key="2">
    <source>
        <dbReference type="ARBA" id="ARBA00022670"/>
    </source>
</evidence>
<feature type="domain" description="NlpC/P60" evidence="7">
    <location>
        <begin position="47"/>
        <end position="172"/>
    </location>
</feature>
<dbReference type="PROSITE" id="PS51935">
    <property type="entry name" value="NLPC_P60"/>
    <property type="match status" value="1"/>
</dbReference>
<dbReference type="GO" id="GO:0008234">
    <property type="term" value="F:cysteine-type peptidase activity"/>
    <property type="evidence" value="ECO:0007669"/>
    <property type="project" value="UniProtKB-KW"/>
</dbReference>
<feature type="compositionally biased region" description="Gly residues" evidence="5">
    <location>
        <begin position="214"/>
        <end position="223"/>
    </location>
</feature>
<dbReference type="RefSeq" id="WP_131017684.1">
    <property type="nucleotide sequence ID" value="NZ_SIRE01000030.1"/>
</dbReference>
<protein>
    <submittedName>
        <fullName evidence="8">NlpC/P60 family protein</fullName>
    </submittedName>
</protein>
<evidence type="ECO:0000259" key="7">
    <source>
        <dbReference type="PROSITE" id="PS51935"/>
    </source>
</evidence>
<comment type="caution">
    <text evidence="8">The sequence shown here is derived from an EMBL/GenBank/DDBJ whole genome shotgun (WGS) entry which is preliminary data.</text>
</comment>
<dbReference type="AlphaFoldDB" id="A0A4Q9DI40"/>
<dbReference type="Gene3D" id="3.90.1720.10">
    <property type="entry name" value="endopeptidase domain like (from Nostoc punctiforme)"/>
    <property type="match status" value="1"/>
</dbReference>
<dbReference type="GO" id="GO:0006508">
    <property type="term" value="P:proteolysis"/>
    <property type="evidence" value="ECO:0007669"/>
    <property type="project" value="UniProtKB-KW"/>
</dbReference>
<feature type="region of interest" description="Disordered" evidence="5">
    <location>
        <begin position="173"/>
        <end position="243"/>
    </location>
</feature>
<gene>
    <name evidence="8" type="ORF">EYB31_32505</name>
</gene>
<evidence type="ECO:0000256" key="5">
    <source>
        <dbReference type="SAM" id="MobiDB-lite"/>
    </source>
</evidence>
<proteinExistence type="inferred from homology"/>
<dbReference type="OrthoDB" id="9813118at2"/>
<feature type="compositionally biased region" description="Polar residues" evidence="5">
    <location>
        <begin position="227"/>
        <end position="240"/>
    </location>
</feature>
<keyword evidence="6" id="KW-0732">Signal</keyword>
<evidence type="ECO:0000256" key="4">
    <source>
        <dbReference type="ARBA" id="ARBA00022807"/>
    </source>
</evidence>
<evidence type="ECO:0000256" key="1">
    <source>
        <dbReference type="ARBA" id="ARBA00007074"/>
    </source>
</evidence>
<evidence type="ECO:0000313" key="9">
    <source>
        <dbReference type="Proteomes" id="UP000293142"/>
    </source>
</evidence>
<evidence type="ECO:0000313" key="8">
    <source>
        <dbReference type="EMBL" id="TBL70746.1"/>
    </source>
</evidence>
<comment type="similarity">
    <text evidence="1">Belongs to the peptidase C40 family.</text>
</comment>
<feature type="compositionally biased region" description="Low complexity" evidence="5">
    <location>
        <begin position="174"/>
        <end position="198"/>
    </location>
</feature>